<organism evidence="18 19">
    <name type="scientific">Paramormyrops kingsleyae</name>
    <dbReference type="NCBI Taxonomy" id="1676925"/>
    <lineage>
        <taxon>Eukaryota</taxon>
        <taxon>Metazoa</taxon>
        <taxon>Chordata</taxon>
        <taxon>Craniata</taxon>
        <taxon>Vertebrata</taxon>
        <taxon>Euteleostomi</taxon>
        <taxon>Actinopterygii</taxon>
        <taxon>Neopterygii</taxon>
        <taxon>Teleostei</taxon>
        <taxon>Osteoglossocephala</taxon>
        <taxon>Osteoglossomorpha</taxon>
        <taxon>Osteoglossiformes</taxon>
        <taxon>Mormyridae</taxon>
        <taxon>Paramormyrops</taxon>
    </lineage>
</organism>
<dbReference type="GeneTree" id="ENSGT00940000161118"/>
<evidence type="ECO:0000256" key="2">
    <source>
        <dbReference type="ARBA" id="ARBA00022723"/>
    </source>
</evidence>
<evidence type="ECO:0000256" key="6">
    <source>
        <dbReference type="ARBA" id="ARBA00023125"/>
    </source>
</evidence>
<evidence type="ECO:0000259" key="17">
    <source>
        <dbReference type="PROSITE" id="PS51843"/>
    </source>
</evidence>
<dbReference type="InterPro" id="IPR050234">
    <property type="entry name" value="Nuclear_hormone_rcpt_NR1"/>
</dbReference>
<evidence type="ECO:0000256" key="7">
    <source>
        <dbReference type="ARBA" id="ARBA00023159"/>
    </source>
</evidence>
<dbReference type="InterPro" id="IPR000536">
    <property type="entry name" value="Nucl_hrmn_rcpt_lig-bd"/>
</dbReference>
<dbReference type="PANTHER" id="PTHR24082">
    <property type="entry name" value="NUCLEAR HORMONE RECEPTOR"/>
    <property type="match status" value="1"/>
</dbReference>
<evidence type="ECO:0000256" key="5">
    <source>
        <dbReference type="ARBA" id="ARBA00023015"/>
    </source>
</evidence>
<dbReference type="SUPFAM" id="SSF57716">
    <property type="entry name" value="Glucocorticoid receptor-like (DNA-binding domain)"/>
    <property type="match status" value="1"/>
</dbReference>
<dbReference type="Pfam" id="PF00104">
    <property type="entry name" value="Hormone_recep"/>
    <property type="match status" value="1"/>
</dbReference>
<dbReference type="InterPro" id="IPR001728">
    <property type="entry name" value="ThyrH_rcpt"/>
</dbReference>
<dbReference type="SMART" id="SM00430">
    <property type="entry name" value="HOLI"/>
    <property type="match status" value="1"/>
</dbReference>
<protein>
    <recommendedName>
        <fullName evidence="11">Nuclear receptor subfamily 1 group I member 2</fullName>
    </recommendedName>
    <alternativeName>
        <fullName evidence="13">Orphan nuclear receptor PXR</fullName>
    </alternativeName>
    <alternativeName>
        <fullName evidence="12">Pregnane X receptor</fullName>
    </alternativeName>
</protein>
<evidence type="ECO:0000256" key="13">
    <source>
        <dbReference type="ARBA" id="ARBA00082649"/>
    </source>
</evidence>
<evidence type="ECO:0000256" key="8">
    <source>
        <dbReference type="ARBA" id="ARBA00023163"/>
    </source>
</evidence>
<evidence type="ECO:0000313" key="18">
    <source>
        <dbReference type="Ensembl" id="ENSPKIP00000026744.1"/>
    </source>
</evidence>
<evidence type="ECO:0000256" key="4">
    <source>
        <dbReference type="ARBA" id="ARBA00022833"/>
    </source>
</evidence>
<dbReference type="InterPro" id="IPR001723">
    <property type="entry name" value="Nuclear_hrmn_rcpt"/>
</dbReference>
<evidence type="ECO:0000259" key="16">
    <source>
        <dbReference type="PROSITE" id="PS51030"/>
    </source>
</evidence>
<dbReference type="Ensembl" id="ENSPKIT00000007503.1">
    <property type="protein sequence ID" value="ENSPKIP00000026744.1"/>
    <property type="gene ID" value="ENSPKIG00000009082.1"/>
</dbReference>
<keyword evidence="9 14" id="KW-0675">Receptor</keyword>
<keyword evidence="8 14" id="KW-0804">Transcription</keyword>
<feature type="compositionally biased region" description="Acidic residues" evidence="15">
    <location>
        <begin position="67"/>
        <end position="79"/>
    </location>
</feature>
<dbReference type="GO" id="GO:0000978">
    <property type="term" value="F:RNA polymerase II cis-regulatory region sequence-specific DNA binding"/>
    <property type="evidence" value="ECO:0007669"/>
    <property type="project" value="TreeGrafter"/>
</dbReference>
<dbReference type="GO" id="GO:0030154">
    <property type="term" value="P:cell differentiation"/>
    <property type="evidence" value="ECO:0007669"/>
    <property type="project" value="TreeGrafter"/>
</dbReference>
<dbReference type="GO" id="GO:0045944">
    <property type="term" value="P:positive regulation of transcription by RNA polymerase II"/>
    <property type="evidence" value="ECO:0007669"/>
    <property type="project" value="TreeGrafter"/>
</dbReference>
<dbReference type="PROSITE" id="PS00031">
    <property type="entry name" value="NUCLEAR_REC_DBD_1"/>
    <property type="match status" value="1"/>
</dbReference>
<dbReference type="PRINTS" id="PR00047">
    <property type="entry name" value="STROIDFINGER"/>
</dbReference>
<keyword evidence="3 14" id="KW-0863">Zinc-finger</keyword>
<dbReference type="InterPro" id="IPR001628">
    <property type="entry name" value="Znf_hrmn_rcpt"/>
</dbReference>
<dbReference type="InterPro" id="IPR013088">
    <property type="entry name" value="Znf_NHR/GATA"/>
</dbReference>
<evidence type="ECO:0000256" key="14">
    <source>
        <dbReference type="RuleBase" id="RU004334"/>
    </source>
</evidence>
<dbReference type="PROSITE" id="PS51030">
    <property type="entry name" value="NUCLEAR_REC_DBD_2"/>
    <property type="match status" value="1"/>
</dbReference>
<keyword evidence="5 14" id="KW-0805">Transcription regulation</keyword>
<dbReference type="Pfam" id="PF00105">
    <property type="entry name" value="zf-C4"/>
    <property type="match status" value="1"/>
</dbReference>
<name>A0A3B3S7I6_9TELE</name>
<dbReference type="FunFam" id="3.30.50.10:FF:000033">
    <property type="entry name" value="Nuclear receptor subfamily 1 group I member 2"/>
    <property type="match status" value="1"/>
</dbReference>
<evidence type="ECO:0000256" key="12">
    <source>
        <dbReference type="ARBA" id="ARBA00078912"/>
    </source>
</evidence>
<keyword evidence="2 14" id="KW-0479">Metal-binding</keyword>
<evidence type="ECO:0000256" key="1">
    <source>
        <dbReference type="ARBA" id="ARBA00008092"/>
    </source>
</evidence>
<dbReference type="PANTHER" id="PTHR24082:SF39">
    <property type="entry name" value="NUCLEAR RECEPTOR SUBFAMILY 1 GROUP I MEMBER 2"/>
    <property type="match status" value="1"/>
</dbReference>
<feature type="region of interest" description="Disordered" evidence="15">
    <location>
        <begin position="60"/>
        <end position="79"/>
    </location>
</feature>
<feature type="domain" description="Nuclear receptor" evidence="16">
    <location>
        <begin position="82"/>
        <end position="157"/>
    </location>
</feature>
<keyword evidence="4 14" id="KW-0862">Zinc</keyword>
<comment type="subcellular location">
    <subcellularLocation>
        <location evidence="14">Nucleus</location>
    </subcellularLocation>
</comment>
<sequence>MSEFRHASLKGRSVKVLSSGAPLSAARPRSQHCLLPYSSYGGYLQAAGLLHCHVSMNTQELRRPTDDGPEEDTSADEEDEEPKVCHVCGDQATGYHFNALTCEGCKGFFRRAMKRPASFSCPFRGNCVITKSNRRQCQACRLKKCQSIGMLKELIMSDEELEQRRHILKQKRKRAEPLVLSPQQEGAVQELLQAQRSTFDVSFVDFKKFRPIDRNLAPMHEYGQMLLDPSPAFSSPQEEALFQFSSPSNCDERPDATDASSRVFITLPHIADLTTYMIQQIISFAKLISYFRELSMEDQISLLKGAMFEVCQIRFNMLFNDETGVWECGALSYCMDDAARAGFQRHLLDPLMKFHYTLRKLRLDDTEYVLMQAISLFSPDRPGVTDQGTIDRHQEMVALMLKTYIESKRMSTDKRLLFPKIVACLTELRSMNEEYTKQVLEIQDIQPDVSPLILEVVSKDP</sequence>
<dbReference type="STRING" id="1676925.ENSPKIP00000026744"/>
<dbReference type="SUPFAM" id="SSF48508">
    <property type="entry name" value="Nuclear receptor ligand-binding domain"/>
    <property type="match status" value="1"/>
</dbReference>
<dbReference type="CDD" id="cd06934">
    <property type="entry name" value="NR_LBD_PXR_like"/>
    <property type="match status" value="1"/>
</dbReference>
<dbReference type="Proteomes" id="UP000261540">
    <property type="component" value="Unplaced"/>
</dbReference>
<dbReference type="GO" id="GO:0006366">
    <property type="term" value="P:transcription by RNA polymerase II"/>
    <property type="evidence" value="ECO:0007669"/>
    <property type="project" value="Ensembl"/>
</dbReference>
<evidence type="ECO:0000256" key="9">
    <source>
        <dbReference type="ARBA" id="ARBA00023170"/>
    </source>
</evidence>
<evidence type="ECO:0000256" key="11">
    <source>
        <dbReference type="ARBA" id="ARBA00074444"/>
    </source>
</evidence>
<evidence type="ECO:0000256" key="15">
    <source>
        <dbReference type="SAM" id="MobiDB-lite"/>
    </source>
</evidence>
<accession>A0A3B3S7I6</accession>
<dbReference type="Gene3D" id="1.10.565.10">
    <property type="entry name" value="Retinoid X Receptor"/>
    <property type="match status" value="1"/>
</dbReference>
<feature type="domain" description="NR LBD" evidence="17">
    <location>
        <begin position="183"/>
        <end position="461"/>
    </location>
</feature>
<dbReference type="GO" id="GO:0005634">
    <property type="term" value="C:nucleus"/>
    <property type="evidence" value="ECO:0007669"/>
    <property type="project" value="UniProtKB-SubCell"/>
</dbReference>
<proteinExistence type="inferred from homology"/>
<dbReference type="GO" id="GO:0009636">
    <property type="term" value="P:response to toxic substance"/>
    <property type="evidence" value="ECO:0007669"/>
    <property type="project" value="Ensembl"/>
</dbReference>
<keyword evidence="19" id="KW-1185">Reference proteome</keyword>
<reference evidence="18" key="2">
    <citation type="submission" date="2025-09" db="UniProtKB">
        <authorList>
            <consortium name="Ensembl"/>
        </authorList>
    </citation>
    <scope>IDENTIFICATION</scope>
</reference>
<dbReference type="SMART" id="SM00399">
    <property type="entry name" value="ZnF_C4"/>
    <property type="match status" value="1"/>
</dbReference>
<dbReference type="GO" id="GO:0003707">
    <property type="term" value="F:nuclear steroid receptor activity"/>
    <property type="evidence" value="ECO:0007669"/>
    <property type="project" value="Ensembl"/>
</dbReference>
<dbReference type="PROSITE" id="PS51843">
    <property type="entry name" value="NR_LBD"/>
    <property type="match status" value="1"/>
</dbReference>
<dbReference type="AlphaFoldDB" id="A0A3B3S7I6"/>
<keyword evidence="6 14" id="KW-0238">DNA-binding</keyword>
<reference evidence="18" key="1">
    <citation type="submission" date="2025-08" db="UniProtKB">
        <authorList>
            <consortium name="Ensembl"/>
        </authorList>
    </citation>
    <scope>IDENTIFICATION</scope>
</reference>
<dbReference type="InterPro" id="IPR035500">
    <property type="entry name" value="NHR-like_dom_sf"/>
</dbReference>
<dbReference type="GO" id="GO:0000122">
    <property type="term" value="P:negative regulation of transcription by RNA polymerase II"/>
    <property type="evidence" value="ECO:0007669"/>
    <property type="project" value="TreeGrafter"/>
</dbReference>
<evidence type="ECO:0000256" key="3">
    <source>
        <dbReference type="ARBA" id="ARBA00022771"/>
    </source>
</evidence>
<comment type="similarity">
    <text evidence="1">Belongs to the nuclear hormone receptor family. NR1 subfamily.</text>
</comment>
<evidence type="ECO:0000313" key="19">
    <source>
        <dbReference type="Proteomes" id="UP000261540"/>
    </source>
</evidence>
<dbReference type="Gene3D" id="3.30.50.10">
    <property type="entry name" value="Erythroid Transcription Factor GATA-1, subunit A"/>
    <property type="match status" value="1"/>
</dbReference>
<dbReference type="FunFam" id="1.10.565.10:FF:000024">
    <property type="entry name" value="Nuclear receptor subfamily 1 group I member 2"/>
    <property type="match status" value="1"/>
</dbReference>
<keyword evidence="10 14" id="KW-0539">Nucleus</keyword>
<evidence type="ECO:0000256" key="10">
    <source>
        <dbReference type="ARBA" id="ARBA00023242"/>
    </source>
</evidence>
<dbReference type="PRINTS" id="PR00546">
    <property type="entry name" value="THYROIDHORMR"/>
</dbReference>
<keyword evidence="7" id="KW-0010">Activator</keyword>
<dbReference type="GO" id="GO:0008270">
    <property type="term" value="F:zinc ion binding"/>
    <property type="evidence" value="ECO:0007669"/>
    <property type="project" value="UniProtKB-KW"/>
</dbReference>
<dbReference type="PRINTS" id="PR00398">
    <property type="entry name" value="STRDHORMONER"/>
</dbReference>